<evidence type="ECO:0000256" key="1">
    <source>
        <dbReference type="ARBA" id="ARBA00022737"/>
    </source>
</evidence>
<feature type="repeat" description="ANK" evidence="3">
    <location>
        <begin position="612"/>
        <end position="644"/>
    </location>
</feature>
<dbReference type="PROSITE" id="PS50088">
    <property type="entry name" value="ANK_REPEAT"/>
    <property type="match status" value="2"/>
</dbReference>
<dbReference type="RefSeq" id="XP_016248625.1">
    <property type="nucleotide sequence ID" value="XM_016395206.1"/>
</dbReference>
<accession>A0A0D2CXT1</accession>
<keyword evidence="6" id="KW-1185">Reference proteome</keyword>
<name>A0A0D2CXT1_9EURO</name>
<protein>
    <submittedName>
        <fullName evidence="5">Uncharacterized protein</fullName>
    </submittedName>
</protein>
<dbReference type="InterPro" id="IPR002110">
    <property type="entry name" value="Ankyrin_rpt"/>
</dbReference>
<feature type="repeat" description="ANK" evidence="3">
    <location>
        <begin position="469"/>
        <end position="501"/>
    </location>
</feature>
<dbReference type="PANTHER" id="PTHR24201">
    <property type="entry name" value="ANK_REP_REGION DOMAIN-CONTAINING PROTEIN"/>
    <property type="match status" value="1"/>
</dbReference>
<dbReference type="OrthoDB" id="366390at2759"/>
<dbReference type="VEuPathDB" id="FungiDB:PV07_08076"/>
<dbReference type="InterPro" id="IPR036770">
    <property type="entry name" value="Ankyrin_rpt-contain_sf"/>
</dbReference>
<evidence type="ECO:0000256" key="3">
    <source>
        <dbReference type="PROSITE-ProRule" id="PRU00023"/>
    </source>
</evidence>
<dbReference type="Gene3D" id="1.25.40.20">
    <property type="entry name" value="Ankyrin repeat-containing domain"/>
    <property type="match status" value="2"/>
</dbReference>
<dbReference type="Proteomes" id="UP000054466">
    <property type="component" value="Unassembled WGS sequence"/>
</dbReference>
<evidence type="ECO:0000256" key="4">
    <source>
        <dbReference type="SAM" id="MobiDB-lite"/>
    </source>
</evidence>
<evidence type="ECO:0000256" key="2">
    <source>
        <dbReference type="ARBA" id="ARBA00023043"/>
    </source>
</evidence>
<dbReference type="Pfam" id="PF12796">
    <property type="entry name" value="Ank_2"/>
    <property type="match status" value="2"/>
</dbReference>
<dbReference type="SMART" id="SM00248">
    <property type="entry name" value="ANK"/>
    <property type="match status" value="6"/>
</dbReference>
<reference evidence="5 6" key="1">
    <citation type="submission" date="2015-01" db="EMBL/GenBank/DDBJ databases">
        <title>The Genome Sequence of Cladophialophora immunda CBS83496.</title>
        <authorList>
            <consortium name="The Broad Institute Genomics Platform"/>
            <person name="Cuomo C."/>
            <person name="de Hoog S."/>
            <person name="Gorbushina A."/>
            <person name="Stielow B."/>
            <person name="Teixiera M."/>
            <person name="Abouelleil A."/>
            <person name="Chapman S.B."/>
            <person name="Priest M."/>
            <person name="Young S.K."/>
            <person name="Wortman J."/>
            <person name="Nusbaum C."/>
            <person name="Birren B."/>
        </authorList>
    </citation>
    <scope>NUCLEOTIDE SEQUENCE [LARGE SCALE GENOMIC DNA]</scope>
    <source>
        <strain evidence="5 6">CBS 83496</strain>
    </source>
</reference>
<dbReference type="InterPro" id="IPR050776">
    <property type="entry name" value="Ank_Repeat/CDKN_Inhibitor"/>
</dbReference>
<sequence>MDGLSTIGSIIAIAQAIGAIPSIIKTLDRFVHTKRELAGLLNELYTLQLLRLAVEDTGKLFSAADNPGELAIPEPPLLSRARTSLDKIITELRLLADRLERQSTLHRLKFILCSRKIAQLQADARAIRENLHLALSQMALLSQHAHGKMLLEVHSIISNKDVQSHQALPPQSSLIPSIVESETGHTAGMISDQPPALFQSDSVPNERSEAPAHHTEARPSRDFVRIETSLRLERKCNVSCHCQCHFNRMQLRSPRWLSCALGNFFLSYDCLPVPGRWKCDQAQCSRSSSSLHVSYHLPRWLIDRALSLTASFDGLTGGGATIHFTVPRILGMRNILWKYISMDDVVCVEKLLRETRHRPTDMNEYGHSLLQYAILQRASRVFELMNQTWQLHRFPNRRDRNSMLLIRELVMTSPKRQTDPFILAINRLIDCDEDEVAMQSPVHKAVRADADVLEIINEERNFLATTDDFHWTPLHLACAFGHSRAVQTLIDAGSPLDLQDYRERTPLVVSVHYGQYGSALCLVKNGCNILAVDENGDNACAHILRQDLSEASISVLAECLRREPGLAKVRGWHQRQLLHFLAQHQTVAGPFTEQCLRMLLIAGADPDSLDAFGATPLILAVEKNNVTVVRLLLEAGARLETSDHGYGRRILHFVALYGNLKLINFFRTVTAAGQSMTHDTEDLDGNTPINSWKWRTQSNGRLWPGMRRPTLEETDAFEGLIQDIRNRAVPR</sequence>
<gene>
    <name evidence="5" type="ORF">PV07_08076</name>
</gene>
<dbReference type="STRING" id="569365.A0A0D2CXT1"/>
<feature type="compositionally biased region" description="Basic and acidic residues" evidence="4">
    <location>
        <begin position="204"/>
        <end position="219"/>
    </location>
</feature>
<evidence type="ECO:0000313" key="6">
    <source>
        <dbReference type="Proteomes" id="UP000054466"/>
    </source>
</evidence>
<dbReference type="AlphaFoldDB" id="A0A0D2CXT1"/>
<dbReference type="GeneID" id="27347270"/>
<dbReference type="SUPFAM" id="SSF48403">
    <property type="entry name" value="Ankyrin repeat"/>
    <property type="match status" value="1"/>
</dbReference>
<dbReference type="HOGENOM" id="CLU_378974_0_0_1"/>
<keyword evidence="1" id="KW-0677">Repeat</keyword>
<dbReference type="EMBL" id="KN847043">
    <property type="protein sequence ID" value="KIW28409.1"/>
    <property type="molecule type" value="Genomic_DNA"/>
</dbReference>
<organism evidence="5 6">
    <name type="scientific">Cladophialophora immunda</name>
    <dbReference type="NCBI Taxonomy" id="569365"/>
    <lineage>
        <taxon>Eukaryota</taxon>
        <taxon>Fungi</taxon>
        <taxon>Dikarya</taxon>
        <taxon>Ascomycota</taxon>
        <taxon>Pezizomycotina</taxon>
        <taxon>Eurotiomycetes</taxon>
        <taxon>Chaetothyriomycetidae</taxon>
        <taxon>Chaetothyriales</taxon>
        <taxon>Herpotrichiellaceae</taxon>
        <taxon>Cladophialophora</taxon>
    </lineage>
</organism>
<proteinExistence type="predicted"/>
<keyword evidence="2 3" id="KW-0040">ANK repeat</keyword>
<evidence type="ECO:0000313" key="5">
    <source>
        <dbReference type="EMBL" id="KIW28409.1"/>
    </source>
</evidence>
<feature type="region of interest" description="Disordered" evidence="4">
    <location>
        <begin position="189"/>
        <end position="219"/>
    </location>
</feature>
<dbReference type="PROSITE" id="PS50297">
    <property type="entry name" value="ANK_REP_REGION"/>
    <property type="match status" value="2"/>
</dbReference>